<dbReference type="GO" id="GO:0032259">
    <property type="term" value="P:methylation"/>
    <property type="evidence" value="ECO:0007669"/>
    <property type="project" value="UniProtKB-KW"/>
</dbReference>
<evidence type="ECO:0000313" key="5">
    <source>
        <dbReference type="Proteomes" id="UP000085678"/>
    </source>
</evidence>
<dbReference type="Pfam" id="PF01234">
    <property type="entry name" value="NNMT_PNMT_TEMT"/>
    <property type="match status" value="1"/>
</dbReference>
<dbReference type="AlphaFoldDB" id="A0A1S3IM01"/>
<keyword evidence="4" id="KW-0949">S-adenosyl-L-methionine</keyword>
<keyword evidence="3" id="KW-0808">Transferase</keyword>
<dbReference type="PANTHER" id="PTHR10867:SF17">
    <property type="entry name" value="NICOTINAMIDE N-METHYLTRANSFERASE"/>
    <property type="match status" value="1"/>
</dbReference>
<dbReference type="RefSeq" id="XP_013398926.1">
    <property type="nucleotide sequence ID" value="XM_013543472.1"/>
</dbReference>
<dbReference type="SUPFAM" id="SSF53335">
    <property type="entry name" value="S-adenosyl-L-methionine-dependent methyltransferases"/>
    <property type="match status" value="1"/>
</dbReference>
<gene>
    <name evidence="6" type="primary">LOC106165308</name>
</gene>
<dbReference type="PROSITE" id="PS51681">
    <property type="entry name" value="SAM_MT_NNMT_PNMT_TEMT"/>
    <property type="match status" value="1"/>
</dbReference>
<dbReference type="OrthoDB" id="10050085at2759"/>
<evidence type="ECO:0000256" key="4">
    <source>
        <dbReference type="ARBA" id="ARBA00022691"/>
    </source>
</evidence>
<evidence type="ECO:0000313" key="6">
    <source>
        <dbReference type="RefSeq" id="XP_013398926.1"/>
    </source>
</evidence>
<accession>A0A1S3IM01</accession>
<comment type="similarity">
    <text evidence="1">Belongs to the class I-like SAM-binding methyltransferase superfamily. NNMT/PNMT/TEMT family.</text>
</comment>
<dbReference type="GeneID" id="106165308"/>
<dbReference type="Proteomes" id="UP000085678">
    <property type="component" value="Unplaced"/>
</dbReference>
<evidence type="ECO:0000256" key="1">
    <source>
        <dbReference type="ARBA" id="ARBA00007996"/>
    </source>
</evidence>
<proteinExistence type="inferred from homology"/>
<evidence type="ECO:0000256" key="2">
    <source>
        <dbReference type="ARBA" id="ARBA00022603"/>
    </source>
</evidence>
<name>A0A1S3IM01_LINAN</name>
<dbReference type="KEGG" id="lak:106165308"/>
<keyword evidence="5" id="KW-1185">Reference proteome</keyword>
<dbReference type="InterPro" id="IPR029063">
    <property type="entry name" value="SAM-dependent_MTases_sf"/>
</dbReference>
<organism evidence="5 6">
    <name type="scientific">Lingula anatina</name>
    <name type="common">Brachiopod</name>
    <name type="synonym">Lingula unguis</name>
    <dbReference type="NCBI Taxonomy" id="7574"/>
    <lineage>
        <taxon>Eukaryota</taxon>
        <taxon>Metazoa</taxon>
        <taxon>Spiralia</taxon>
        <taxon>Lophotrochozoa</taxon>
        <taxon>Brachiopoda</taxon>
        <taxon>Linguliformea</taxon>
        <taxon>Lingulata</taxon>
        <taxon>Lingulida</taxon>
        <taxon>Linguloidea</taxon>
        <taxon>Lingulidae</taxon>
        <taxon>Lingula</taxon>
    </lineage>
</organism>
<dbReference type="PANTHER" id="PTHR10867">
    <property type="entry name" value="NNMT/PNMT/TEMT FAMILY MEMBER"/>
    <property type="match status" value="1"/>
</dbReference>
<dbReference type="InParanoid" id="A0A1S3IM01"/>
<dbReference type="Gene3D" id="3.40.50.150">
    <property type="entry name" value="Vaccinia Virus protein VP39"/>
    <property type="match status" value="1"/>
</dbReference>
<dbReference type="InterPro" id="IPR000940">
    <property type="entry name" value="NNMT_TEMT_trans"/>
</dbReference>
<keyword evidence="2" id="KW-0489">Methyltransferase</keyword>
<dbReference type="GO" id="GO:0008170">
    <property type="term" value="F:N-methyltransferase activity"/>
    <property type="evidence" value="ECO:0007669"/>
    <property type="project" value="TreeGrafter"/>
</dbReference>
<protein>
    <submittedName>
        <fullName evidence="6">Indolethylamine N-methyltransferase-like</fullName>
    </submittedName>
</protein>
<dbReference type="GO" id="GO:0005829">
    <property type="term" value="C:cytosol"/>
    <property type="evidence" value="ECO:0007669"/>
    <property type="project" value="TreeGrafter"/>
</dbReference>
<sequence length="124" mass="13871">MANRAHPEKVLHSGVDYKSMFDPKVFLDDYHGPGEPQSTVTKDVLHSLFNTGDINGDRLLDLGSGPVISNHISAAKWFNELIFSDYAPGNRDALRKWKNNDVDAFDWDPAFKYVAALEGDVYVS</sequence>
<evidence type="ECO:0000256" key="3">
    <source>
        <dbReference type="ARBA" id="ARBA00022679"/>
    </source>
</evidence>
<reference evidence="6" key="1">
    <citation type="submission" date="2025-08" db="UniProtKB">
        <authorList>
            <consortium name="RefSeq"/>
        </authorList>
    </citation>
    <scope>IDENTIFICATION</scope>
    <source>
        <tissue evidence="6">Gonads</tissue>
    </source>
</reference>